<proteinExistence type="predicted"/>
<dbReference type="AlphaFoldDB" id="A0A6C0BKD3"/>
<organism evidence="1">
    <name type="scientific">viral metagenome</name>
    <dbReference type="NCBI Taxonomy" id="1070528"/>
    <lineage>
        <taxon>unclassified sequences</taxon>
        <taxon>metagenomes</taxon>
        <taxon>organismal metagenomes</taxon>
    </lineage>
</organism>
<accession>A0A6C0BKD3</accession>
<name>A0A6C0BKD3_9ZZZZ</name>
<protein>
    <submittedName>
        <fullName evidence="1">Uncharacterized protein</fullName>
    </submittedName>
</protein>
<reference evidence="1" key="1">
    <citation type="journal article" date="2020" name="Nature">
        <title>Giant virus diversity and host interactions through global metagenomics.</title>
        <authorList>
            <person name="Schulz F."/>
            <person name="Roux S."/>
            <person name="Paez-Espino D."/>
            <person name="Jungbluth S."/>
            <person name="Walsh D.A."/>
            <person name="Denef V.J."/>
            <person name="McMahon K.D."/>
            <person name="Konstantinidis K.T."/>
            <person name="Eloe-Fadrosh E.A."/>
            <person name="Kyrpides N.C."/>
            <person name="Woyke T."/>
        </authorList>
    </citation>
    <scope>NUCLEOTIDE SEQUENCE</scope>
    <source>
        <strain evidence="1">GVMAG-M-3300013006-15</strain>
    </source>
</reference>
<sequence>MRISDGKRSFYVDINQLSYLLNQLIVLKDKSFDAIQSFLQETLDSRKVEKALIIVTAPQYDVLFSLNQK</sequence>
<dbReference type="EMBL" id="MN739163">
    <property type="protein sequence ID" value="QHS91783.1"/>
    <property type="molecule type" value="Genomic_DNA"/>
</dbReference>
<evidence type="ECO:0000313" key="1">
    <source>
        <dbReference type="EMBL" id="QHS91783.1"/>
    </source>
</evidence>